<dbReference type="AlphaFoldDB" id="A0A380CKH5"/>
<organism evidence="2 3">
    <name type="scientific">Staphylococcus arlettae</name>
    <dbReference type="NCBI Taxonomy" id="29378"/>
    <lineage>
        <taxon>Bacteria</taxon>
        <taxon>Bacillati</taxon>
        <taxon>Bacillota</taxon>
        <taxon>Bacilli</taxon>
        <taxon>Bacillales</taxon>
        <taxon>Staphylococcaceae</taxon>
        <taxon>Staphylococcus</taxon>
    </lineage>
</organism>
<sequence>MSLNFVELWKFVYDTVLYHTRDLFNEFNKDKNKMFIYNDFEVNGMSFLKKHAEILYSYVIGIVSLFMGIIILINLPLIEKLNGKGKVELHIHNVWDFFNAFFSEIIRVVSNYIGNFPIISAIVIILFGLLVIGLGWTLYRTTQYDYDISIFFLVVGILYFLITLVLMTQVYSFFAILFIFPFIIHIGYIVYKDELYTHNRKYHYLWIIFSYGIVYLLTQLVLYSRIESDEILTIDILSINVFFLIMWLLGQMSIWNFLFLRRALPLTKQELGEEEPELSRTSKDSMSNQTKIHWKNIQDRTTEFTRKTRRSVDMEKIRNKKDKFVKKWKDIIDIQEDDVPNWMKKPKWLKTVYVELFCGAFLLFFTLIEFNNRNSLFVSGDWEISQTQYVIEWITLLLLMLIMIAYILTTLTNYLRNKFYYIQLFMISILFFKLLTEFANIMVHGLLLSIFITPLLFLMLIAVTVAFVIKLRERKQE</sequence>
<accession>A0A380CKH5</accession>
<feature type="transmembrane region" description="Helical" evidence="1">
    <location>
        <begin position="390"/>
        <end position="408"/>
    </location>
</feature>
<gene>
    <name evidence="2" type="ORF">NCTC12413_01871</name>
</gene>
<protein>
    <submittedName>
        <fullName evidence="2">Membrane spanning protein</fullName>
    </submittedName>
</protein>
<feature type="transmembrane region" description="Helical" evidence="1">
    <location>
        <begin position="118"/>
        <end position="139"/>
    </location>
</feature>
<feature type="transmembrane region" description="Helical" evidence="1">
    <location>
        <begin position="420"/>
        <end position="439"/>
    </location>
</feature>
<dbReference type="EMBL" id="UGZE01000001">
    <property type="protein sequence ID" value="SUJ21309.1"/>
    <property type="molecule type" value="Genomic_DNA"/>
</dbReference>
<feature type="transmembrane region" description="Helical" evidence="1">
    <location>
        <begin position="203"/>
        <end position="224"/>
    </location>
</feature>
<keyword evidence="1" id="KW-0812">Transmembrane</keyword>
<keyword evidence="1" id="KW-1133">Transmembrane helix</keyword>
<reference evidence="2 3" key="1">
    <citation type="submission" date="2018-06" db="EMBL/GenBank/DDBJ databases">
        <authorList>
            <consortium name="Pathogen Informatics"/>
            <person name="Doyle S."/>
        </authorList>
    </citation>
    <scope>NUCLEOTIDE SEQUENCE [LARGE SCALE GENOMIC DNA]</scope>
    <source>
        <strain evidence="2 3">NCTC12413</strain>
    </source>
</reference>
<evidence type="ECO:0000256" key="1">
    <source>
        <dbReference type="SAM" id="Phobius"/>
    </source>
</evidence>
<evidence type="ECO:0000313" key="2">
    <source>
        <dbReference type="EMBL" id="SUJ21309.1"/>
    </source>
</evidence>
<feature type="transmembrane region" description="Helical" evidence="1">
    <location>
        <begin position="352"/>
        <end position="370"/>
    </location>
</feature>
<evidence type="ECO:0000313" key="3">
    <source>
        <dbReference type="Proteomes" id="UP000254956"/>
    </source>
</evidence>
<feature type="transmembrane region" description="Helical" evidence="1">
    <location>
        <begin position="146"/>
        <end position="167"/>
    </location>
</feature>
<dbReference type="NCBIfam" id="NF047417">
    <property type="entry name" value="teichoic_AuxA"/>
    <property type="match status" value="1"/>
</dbReference>
<keyword evidence="1" id="KW-0472">Membrane</keyword>
<feature type="transmembrane region" description="Helical" evidence="1">
    <location>
        <begin position="173"/>
        <end position="191"/>
    </location>
</feature>
<feature type="transmembrane region" description="Helical" evidence="1">
    <location>
        <begin position="55"/>
        <end position="78"/>
    </location>
</feature>
<name>A0A380CKH5_9STAP</name>
<feature type="transmembrane region" description="Helical" evidence="1">
    <location>
        <begin position="236"/>
        <end position="259"/>
    </location>
</feature>
<feature type="transmembrane region" description="Helical" evidence="1">
    <location>
        <begin position="445"/>
        <end position="469"/>
    </location>
</feature>
<dbReference type="STRING" id="1212545.SARL_10796"/>
<proteinExistence type="predicted"/>
<dbReference type="Proteomes" id="UP000254956">
    <property type="component" value="Unassembled WGS sequence"/>
</dbReference>